<dbReference type="PRINTS" id="PR00412">
    <property type="entry name" value="EPOXHYDRLASE"/>
</dbReference>
<dbReference type="InterPro" id="IPR000639">
    <property type="entry name" value="Epox_hydrolase-like"/>
</dbReference>
<dbReference type="InterPro" id="IPR051340">
    <property type="entry name" value="Haloalkane_dehalogenase"/>
</dbReference>
<dbReference type="AlphaFoldDB" id="A0A0F6SDS9"/>
<keyword evidence="1" id="KW-0378">Hydrolase</keyword>
<evidence type="ECO:0000313" key="4">
    <source>
        <dbReference type="Proteomes" id="UP000034883"/>
    </source>
</evidence>
<dbReference type="SUPFAM" id="SSF53474">
    <property type="entry name" value="alpha/beta-Hydrolases"/>
    <property type="match status" value="1"/>
</dbReference>
<dbReference type="Pfam" id="PF00561">
    <property type="entry name" value="Abhydrolase_1"/>
    <property type="match status" value="1"/>
</dbReference>
<accession>A0A0F6SDS9</accession>
<dbReference type="GO" id="GO:0004301">
    <property type="term" value="F:epoxide hydrolase activity"/>
    <property type="evidence" value="ECO:0007669"/>
    <property type="project" value="TreeGrafter"/>
</dbReference>
<name>A0A0F6SDS9_9BACT</name>
<dbReference type="RefSeq" id="WP_053231378.1">
    <property type="nucleotide sequence ID" value="NZ_CP011125.1"/>
</dbReference>
<gene>
    <name evidence="3" type="ORF">DB32_001123</name>
</gene>
<protein>
    <submittedName>
        <fullName evidence="3">Haloalkane dehalogenase</fullName>
    </submittedName>
</protein>
<dbReference type="STRING" id="927083.DB32_001123"/>
<dbReference type="PANTHER" id="PTHR42977">
    <property type="entry name" value="HYDROLASE-RELATED"/>
    <property type="match status" value="1"/>
</dbReference>
<dbReference type="InterPro" id="IPR000073">
    <property type="entry name" value="AB_hydrolase_1"/>
</dbReference>
<proteinExistence type="predicted"/>
<dbReference type="OrthoDB" id="9804723at2"/>
<dbReference type="EMBL" id="CP011125">
    <property type="protein sequence ID" value="AKF03974.1"/>
    <property type="molecule type" value="Genomic_DNA"/>
</dbReference>
<organism evidence="3 4">
    <name type="scientific">Sandaracinus amylolyticus</name>
    <dbReference type="NCBI Taxonomy" id="927083"/>
    <lineage>
        <taxon>Bacteria</taxon>
        <taxon>Pseudomonadati</taxon>
        <taxon>Myxococcota</taxon>
        <taxon>Polyangia</taxon>
        <taxon>Polyangiales</taxon>
        <taxon>Sandaracinaceae</taxon>
        <taxon>Sandaracinus</taxon>
    </lineage>
</organism>
<dbReference type="Proteomes" id="UP000034883">
    <property type="component" value="Chromosome"/>
</dbReference>
<keyword evidence="4" id="KW-1185">Reference proteome</keyword>
<sequence length="304" mass="33618">MSAIFEDAPALPRWLENELPFRRRVARIDGRRIHFIDEGAGTPVVLMHGNPTWCFLWRKVITRLRDRGGLRLIAPDLLGLGLSDKLRAPSDHRLDVHAQAIASLLDALELEGAVIAAQDWGGPIGVGAAMLRASSRPDFVRGLVLANTAVLEPKRPFRTTAFHRFSHMPIASDVAFRGALFPVPILHRVQGDPRSIGSREKAAYAWPLRRWSDRAAPLGLARMVPDREEHPSVPFLDRLGAFVRAYRGPAALVWGERDPILGRALARHREALPHASIEVTSAGHFLQEEVPDELAHAIRSVAGV</sequence>
<evidence type="ECO:0000259" key="2">
    <source>
        <dbReference type="Pfam" id="PF00561"/>
    </source>
</evidence>
<dbReference type="PANTHER" id="PTHR42977:SF3">
    <property type="entry name" value="AB HYDROLASE-1 DOMAIN-CONTAINING PROTEIN"/>
    <property type="match status" value="1"/>
</dbReference>
<dbReference type="Gene3D" id="3.40.50.1820">
    <property type="entry name" value="alpha/beta hydrolase"/>
    <property type="match status" value="1"/>
</dbReference>
<feature type="domain" description="AB hydrolase-1" evidence="2">
    <location>
        <begin position="43"/>
        <end position="289"/>
    </location>
</feature>
<dbReference type="KEGG" id="samy:DB32_001123"/>
<evidence type="ECO:0000313" key="3">
    <source>
        <dbReference type="EMBL" id="AKF03974.1"/>
    </source>
</evidence>
<evidence type="ECO:0000256" key="1">
    <source>
        <dbReference type="ARBA" id="ARBA00022801"/>
    </source>
</evidence>
<dbReference type="InterPro" id="IPR029058">
    <property type="entry name" value="AB_hydrolase_fold"/>
</dbReference>
<reference evidence="3 4" key="1">
    <citation type="submission" date="2015-03" db="EMBL/GenBank/DDBJ databases">
        <title>Genome assembly of Sandaracinus amylolyticus DSM 53668.</title>
        <authorList>
            <person name="Sharma G."/>
            <person name="Subramanian S."/>
        </authorList>
    </citation>
    <scope>NUCLEOTIDE SEQUENCE [LARGE SCALE GENOMIC DNA]</scope>
    <source>
        <strain evidence="3 4">DSM 53668</strain>
    </source>
</reference>